<dbReference type="Gene3D" id="3.80.10.10">
    <property type="entry name" value="Ribonuclease Inhibitor"/>
    <property type="match status" value="1"/>
</dbReference>
<comment type="caution">
    <text evidence="1">The sequence shown here is derived from an EMBL/GenBank/DDBJ whole genome shotgun (WGS) entry which is preliminary data.</text>
</comment>
<dbReference type="AlphaFoldDB" id="A0A9K3CZ07"/>
<dbReference type="SUPFAM" id="SSF52047">
    <property type="entry name" value="RNI-like"/>
    <property type="match status" value="1"/>
</dbReference>
<dbReference type="EMBL" id="BDIP01002227">
    <property type="protein sequence ID" value="GIQ85953.1"/>
    <property type="molecule type" value="Genomic_DNA"/>
</dbReference>
<keyword evidence="2" id="KW-1185">Reference proteome</keyword>
<protein>
    <submittedName>
        <fullName evidence="1">Uncharacterized protein</fullName>
    </submittedName>
</protein>
<dbReference type="Proteomes" id="UP000265618">
    <property type="component" value="Unassembled WGS sequence"/>
</dbReference>
<organism evidence="1 2">
    <name type="scientific">Kipferlia bialata</name>
    <dbReference type="NCBI Taxonomy" id="797122"/>
    <lineage>
        <taxon>Eukaryota</taxon>
        <taxon>Metamonada</taxon>
        <taxon>Carpediemonas-like organisms</taxon>
        <taxon>Kipferlia</taxon>
    </lineage>
</organism>
<proteinExistence type="predicted"/>
<evidence type="ECO:0000313" key="2">
    <source>
        <dbReference type="Proteomes" id="UP000265618"/>
    </source>
</evidence>
<gene>
    <name evidence="1" type="ORF">KIPB_007713</name>
</gene>
<dbReference type="InterPro" id="IPR032675">
    <property type="entry name" value="LRR_dom_sf"/>
</dbReference>
<sequence>MLECLLRIGVSLETLTLELYDGTEMKDLVPVLNSVKSLTDVSLSLPLNSETVSAVGTIRNPSLTSLSLRFSYPNYPTRMPPPLAVPSVQRLSLSLTASASYLTLKLPPGLKGLSIENPPASLPTPPPSLESLALSPVTKAEVAFINKAAPTLQELSLSAPPKTALPPVFFVTARKLHTLTLNSDVPIGNATLKSIPLGVSTLSLSSPIASIPFPTLCMKDVSLSRVAPSAVMRLGLPPSATLSLSLGAGSGKVGDIVAKVAPNTTRLAVCVHPEGLACPPPPALKRLTSLRVEVVSHLSLRVPSAPFITKMPPLERLELVFGWGATAIPPWVPAVFKAQSGTLKELLIEFSSDGPNRTTQGLVQLCQALKGSPLKGLESMEVKASLMSSDVCRRTEEDLGKVLPSLCSVHVHE</sequence>
<name>A0A9K3CZ07_9EUKA</name>
<reference evidence="1 2" key="1">
    <citation type="journal article" date="2018" name="PLoS ONE">
        <title>The draft genome of Kipferlia bialata reveals reductive genome evolution in fornicate parasites.</title>
        <authorList>
            <person name="Tanifuji G."/>
            <person name="Takabayashi S."/>
            <person name="Kume K."/>
            <person name="Takagi M."/>
            <person name="Nakayama T."/>
            <person name="Kamikawa R."/>
            <person name="Inagaki Y."/>
            <person name="Hashimoto T."/>
        </authorList>
    </citation>
    <scope>NUCLEOTIDE SEQUENCE [LARGE SCALE GENOMIC DNA]</scope>
    <source>
        <strain evidence="1">NY0173</strain>
    </source>
</reference>
<evidence type="ECO:0000313" key="1">
    <source>
        <dbReference type="EMBL" id="GIQ85953.1"/>
    </source>
</evidence>
<accession>A0A9K3CZ07</accession>